<evidence type="ECO:0000256" key="1">
    <source>
        <dbReference type="SAM" id="Phobius"/>
    </source>
</evidence>
<sequence>MKTNIYLLLIIILNYNLVNGMLVKSWGTGVKINWLRWSINDIFNEALQLMTLGQKAVYPVDGFRKLLNSSDRNLVQFETYNGWLEDLQLEVINRPGSDLRRVVMTRAERYLHEKAAGIKDTGTQRGHQHEMIICFECMALSINRVHYAYRTEMNSTEDSTTEPILLWTAGTLENDQEISIPITFQMSIMVSQVQNSNNNNNNHHGNHGNPGENLNTNSKKQCIILMEPLQLTTSFKWWPITATRIGRFNFLADHIDQWLERHFLNSTIEELRTNLDKSVRKILHTRNICLEILLKDSDYVHDE</sequence>
<keyword evidence="1" id="KW-0812">Transmembrane</keyword>
<gene>
    <name evidence="2" type="ORF">O3M35_005933</name>
</gene>
<evidence type="ECO:0000313" key="2">
    <source>
        <dbReference type="EMBL" id="KAK9508347.1"/>
    </source>
</evidence>
<keyword evidence="1" id="KW-0472">Membrane</keyword>
<reference evidence="2 3" key="1">
    <citation type="submission" date="2022-12" db="EMBL/GenBank/DDBJ databases">
        <title>Chromosome-level genome assembly of true bugs.</title>
        <authorList>
            <person name="Ma L."/>
            <person name="Li H."/>
        </authorList>
    </citation>
    <scope>NUCLEOTIDE SEQUENCE [LARGE SCALE GENOMIC DNA]</scope>
    <source>
        <strain evidence="2">Lab_2022b</strain>
    </source>
</reference>
<organism evidence="2 3">
    <name type="scientific">Rhynocoris fuscipes</name>
    <dbReference type="NCBI Taxonomy" id="488301"/>
    <lineage>
        <taxon>Eukaryota</taxon>
        <taxon>Metazoa</taxon>
        <taxon>Ecdysozoa</taxon>
        <taxon>Arthropoda</taxon>
        <taxon>Hexapoda</taxon>
        <taxon>Insecta</taxon>
        <taxon>Pterygota</taxon>
        <taxon>Neoptera</taxon>
        <taxon>Paraneoptera</taxon>
        <taxon>Hemiptera</taxon>
        <taxon>Heteroptera</taxon>
        <taxon>Panheteroptera</taxon>
        <taxon>Cimicomorpha</taxon>
        <taxon>Reduviidae</taxon>
        <taxon>Harpactorinae</taxon>
        <taxon>Harpactorini</taxon>
        <taxon>Rhynocoris</taxon>
    </lineage>
</organism>
<dbReference type="AlphaFoldDB" id="A0AAW1DH80"/>
<keyword evidence="3" id="KW-1185">Reference proteome</keyword>
<evidence type="ECO:0000313" key="3">
    <source>
        <dbReference type="Proteomes" id="UP001461498"/>
    </source>
</evidence>
<comment type="caution">
    <text evidence="2">The sequence shown here is derived from an EMBL/GenBank/DDBJ whole genome shotgun (WGS) entry which is preliminary data.</text>
</comment>
<evidence type="ECO:0008006" key="4">
    <source>
        <dbReference type="Google" id="ProtNLM"/>
    </source>
</evidence>
<feature type="transmembrane region" description="Helical" evidence="1">
    <location>
        <begin position="6"/>
        <end position="26"/>
    </location>
</feature>
<dbReference type="EMBL" id="JAPXFL010000003">
    <property type="protein sequence ID" value="KAK9508347.1"/>
    <property type="molecule type" value="Genomic_DNA"/>
</dbReference>
<accession>A0AAW1DH80</accession>
<keyword evidence="1" id="KW-1133">Transmembrane helix</keyword>
<name>A0AAW1DH80_9HEMI</name>
<proteinExistence type="predicted"/>
<dbReference type="Proteomes" id="UP001461498">
    <property type="component" value="Unassembled WGS sequence"/>
</dbReference>
<protein>
    <recommendedName>
        <fullName evidence="4">Secreted protein</fullName>
    </recommendedName>
</protein>